<organism evidence="1 2">
    <name type="scientific">Gossypium harknessii</name>
    <dbReference type="NCBI Taxonomy" id="34285"/>
    <lineage>
        <taxon>Eukaryota</taxon>
        <taxon>Viridiplantae</taxon>
        <taxon>Streptophyta</taxon>
        <taxon>Embryophyta</taxon>
        <taxon>Tracheophyta</taxon>
        <taxon>Spermatophyta</taxon>
        <taxon>Magnoliopsida</taxon>
        <taxon>eudicotyledons</taxon>
        <taxon>Gunneridae</taxon>
        <taxon>Pentapetalae</taxon>
        <taxon>rosids</taxon>
        <taxon>malvids</taxon>
        <taxon>Malvales</taxon>
        <taxon>Malvaceae</taxon>
        <taxon>Malvoideae</taxon>
        <taxon>Gossypium</taxon>
    </lineage>
</organism>
<feature type="non-terminal residue" evidence="1">
    <location>
        <position position="87"/>
    </location>
</feature>
<dbReference type="EMBL" id="JABFAD010000012">
    <property type="protein sequence ID" value="MBA0814229.1"/>
    <property type="molecule type" value="Genomic_DNA"/>
</dbReference>
<name>A0A7J9HWJ2_9ROSI</name>
<accession>A0A7J9HWJ2</accession>
<evidence type="ECO:0000313" key="2">
    <source>
        <dbReference type="Proteomes" id="UP000593560"/>
    </source>
</evidence>
<comment type="caution">
    <text evidence="1">The sequence shown here is derived from an EMBL/GenBank/DDBJ whole genome shotgun (WGS) entry which is preliminary data.</text>
</comment>
<reference evidence="1 2" key="1">
    <citation type="journal article" date="2019" name="Genome Biol. Evol.">
        <title>Insights into the evolution of the New World diploid cottons (Gossypium, subgenus Houzingenia) based on genome sequencing.</title>
        <authorList>
            <person name="Grover C.E."/>
            <person name="Arick M.A. 2nd"/>
            <person name="Thrash A."/>
            <person name="Conover J.L."/>
            <person name="Sanders W.S."/>
            <person name="Peterson D.G."/>
            <person name="Frelichowski J.E."/>
            <person name="Scheffler J.A."/>
            <person name="Scheffler B.E."/>
            <person name="Wendel J.F."/>
        </authorList>
    </citation>
    <scope>NUCLEOTIDE SEQUENCE [LARGE SCALE GENOMIC DNA]</scope>
    <source>
        <strain evidence="1">0</strain>
        <tissue evidence="1">Leaf</tissue>
    </source>
</reference>
<feature type="non-terminal residue" evidence="1">
    <location>
        <position position="1"/>
    </location>
</feature>
<gene>
    <name evidence="1" type="ORF">Gohar_020069</name>
</gene>
<proteinExistence type="predicted"/>
<sequence>FSYIRNYKPCFCTAIPEFSCPENERQALLKIEQHLKDPLDMLADWRLLPMLGSSNDTIASRIKKAGRIKLAGKLSLALLDLKHLPYL</sequence>
<dbReference type="Proteomes" id="UP000593560">
    <property type="component" value="Unassembled WGS sequence"/>
</dbReference>
<keyword evidence="2" id="KW-1185">Reference proteome</keyword>
<evidence type="ECO:0000313" key="1">
    <source>
        <dbReference type="EMBL" id="MBA0814229.1"/>
    </source>
</evidence>
<protein>
    <submittedName>
        <fullName evidence="1">Uncharacterized protein</fullName>
    </submittedName>
</protein>
<dbReference type="AlphaFoldDB" id="A0A7J9HWJ2"/>